<keyword evidence="4" id="KW-0812">Transmembrane</keyword>
<dbReference type="AlphaFoldDB" id="M7T9P0"/>
<protein>
    <recommendedName>
        <fullName evidence="7">Tat pathway signal sequence protein</fullName>
    </recommendedName>
</protein>
<proteinExistence type="inferred from homology"/>
<organism evidence="5 6">
    <name type="scientific">Eutypa lata (strain UCR-EL1)</name>
    <name type="common">Grapevine dieback disease fungus</name>
    <name type="synonym">Eutypa armeniacae</name>
    <dbReference type="NCBI Taxonomy" id="1287681"/>
    <lineage>
        <taxon>Eukaryota</taxon>
        <taxon>Fungi</taxon>
        <taxon>Dikarya</taxon>
        <taxon>Ascomycota</taxon>
        <taxon>Pezizomycotina</taxon>
        <taxon>Sordariomycetes</taxon>
        <taxon>Xylariomycetidae</taxon>
        <taxon>Xylariales</taxon>
        <taxon>Diatrypaceae</taxon>
        <taxon>Eutypa</taxon>
    </lineage>
</organism>
<keyword evidence="4" id="KW-0472">Membrane</keyword>
<evidence type="ECO:0000313" key="5">
    <source>
        <dbReference type="EMBL" id="EMR63365.1"/>
    </source>
</evidence>
<evidence type="ECO:0008006" key="7">
    <source>
        <dbReference type="Google" id="ProtNLM"/>
    </source>
</evidence>
<dbReference type="GO" id="GO:0043386">
    <property type="term" value="P:mycotoxin biosynthetic process"/>
    <property type="evidence" value="ECO:0007669"/>
    <property type="project" value="InterPro"/>
</dbReference>
<dbReference type="KEGG" id="ela:UCREL1_9672"/>
<dbReference type="OrthoDB" id="3687641at2759"/>
<dbReference type="EMBL" id="KB707234">
    <property type="protein sequence ID" value="EMR63365.1"/>
    <property type="molecule type" value="Genomic_DNA"/>
</dbReference>
<dbReference type="eggNOG" id="ENOG502S0J4">
    <property type="taxonomic scope" value="Eukaryota"/>
</dbReference>
<dbReference type="OMA" id="GVEHDCI"/>
<evidence type="ECO:0000256" key="4">
    <source>
        <dbReference type="SAM" id="Phobius"/>
    </source>
</evidence>
<name>M7T9P0_EUTLA</name>
<dbReference type="PANTHER" id="PTHR33365:SF11">
    <property type="entry name" value="TAT PATHWAY SIGNAL SEQUENCE"/>
    <property type="match status" value="1"/>
</dbReference>
<keyword evidence="6" id="KW-1185">Reference proteome</keyword>
<dbReference type="Proteomes" id="UP000012174">
    <property type="component" value="Unassembled WGS sequence"/>
</dbReference>
<dbReference type="Pfam" id="PF11807">
    <property type="entry name" value="UstYa"/>
    <property type="match status" value="1"/>
</dbReference>
<comment type="similarity">
    <text evidence="3">Belongs to the ustYa family.</text>
</comment>
<accession>M7T9P0</accession>
<reference evidence="6" key="1">
    <citation type="journal article" date="2013" name="Genome Announc.">
        <title>Draft genome sequence of the grapevine dieback fungus Eutypa lata UCR-EL1.</title>
        <authorList>
            <person name="Blanco-Ulate B."/>
            <person name="Rolshausen P.E."/>
            <person name="Cantu D."/>
        </authorList>
    </citation>
    <scope>NUCLEOTIDE SEQUENCE [LARGE SCALE GENOMIC DNA]</scope>
    <source>
        <strain evidence="6">UCR-EL1</strain>
    </source>
</reference>
<evidence type="ECO:0000256" key="2">
    <source>
        <dbReference type="ARBA" id="ARBA00023002"/>
    </source>
</evidence>
<keyword evidence="2" id="KW-0560">Oxidoreductase</keyword>
<dbReference type="GO" id="GO:0016491">
    <property type="term" value="F:oxidoreductase activity"/>
    <property type="evidence" value="ECO:0007669"/>
    <property type="project" value="UniProtKB-KW"/>
</dbReference>
<sequence length="253" mass="29093">MAYSPVQAAQSDDYLDKESEDLYIPKRRSALRRVLFYSLVLLFAGGGWFLALDFYHRPRFVNYPGLSSPHPFPPEVFTRVKRVFEPDSRYIGPSNQTHQNWDHLVAAHDALYIHDPETYGFIEGSGPPFHHENMARPAPPKFYVVSLLHEMHCLNLIRFHYWQVKGGHPVLNNGYSEASWDAHVDHCFEYLRQAISCGSAFTVEGHSPLVVEGEHGEASTVTGWGIEHDCINFEALRAFQIEQERIYNTTWQT</sequence>
<comment type="pathway">
    <text evidence="1">Mycotoxin biosynthesis.</text>
</comment>
<evidence type="ECO:0000256" key="3">
    <source>
        <dbReference type="ARBA" id="ARBA00035112"/>
    </source>
</evidence>
<evidence type="ECO:0000256" key="1">
    <source>
        <dbReference type="ARBA" id="ARBA00004685"/>
    </source>
</evidence>
<gene>
    <name evidence="5" type="ORF">UCREL1_9672</name>
</gene>
<keyword evidence="4" id="KW-1133">Transmembrane helix</keyword>
<evidence type="ECO:0000313" key="6">
    <source>
        <dbReference type="Proteomes" id="UP000012174"/>
    </source>
</evidence>
<dbReference type="PANTHER" id="PTHR33365">
    <property type="entry name" value="YALI0B05434P"/>
    <property type="match status" value="1"/>
</dbReference>
<feature type="transmembrane region" description="Helical" evidence="4">
    <location>
        <begin position="34"/>
        <end position="55"/>
    </location>
</feature>
<dbReference type="HOGENOM" id="CLU_042941_4_1_1"/>
<dbReference type="InterPro" id="IPR021765">
    <property type="entry name" value="UstYa-like"/>
</dbReference>